<sequence length="119" mass="13573">MVKLLSMKILGVSKMLVLVMSSLAGPVTLFQRARNAIAWVKDTESNWVHTHEEISNLFVEHFKNLFTYPRDEPIDFLHLFDPIISDQDNCFLIGPPLEEVKQAVFSIGALVQDQTVFQL</sequence>
<evidence type="ECO:0000313" key="2">
    <source>
        <dbReference type="EMBL" id="DAD33946.1"/>
    </source>
</evidence>
<dbReference type="EMBL" id="DUZY01000003">
    <property type="protein sequence ID" value="DAD33946.1"/>
    <property type="molecule type" value="Genomic_DNA"/>
</dbReference>
<feature type="signal peptide" evidence="1">
    <location>
        <begin position="1"/>
        <end position="24"/>
    </location>
</feature>
<evidence type="ECO:0000256" key="1">
    <source>
        <dbReference type="SAM" id="SignalP"/>
    </source>
</evidence>
<reference evidence="2 3" key="1">
    <citation type="journal article" date="2020" name="Mol. Biol. Evol.">
        <title>Distinct Expression and Methylation Patterns for Genes with Different Fates following a Single Whole-Genome Duplication in Flowering Plants.</title>
        <authorList>
            <person name="Shi T."/>
            <person name="Rahmani R.S."/>
            <person name="Gugger P.F."/>
            <person name="Wang M."/>
            <person name="Li H."/>
            <person name="Zhang Y."/>
            <person name="Li Z."/>
            <person name="Wang Q."/>
            <person name="Van de Peer Y."/>
            <person name="Marchal K."/>
            <person name="Chen J."/>
        </authorList>
    </citation>
    <scope>NUCLEOTIDE SEQUENCE [LARGE SCALE GENOMIC DNA]</scope>
    <source>
        <tissue evidence="2">Leaf</tissue>
    </source>
</reference>
<gene>
    <name evidence="2" type="ORF">HUJ06_012797</name>
</gene>
<protein>
    <submittedName>
        <fullName evidence="2">Uncharacterized protein</fullName>
    </submittedName>
</protein>
<evidence type="ECO:0000313" key="3">
    <source>
        <dbReference type="Proteomes" id="UP000607653"/>
    </source>
</evidence>
<dbReference type="AlphaFoldDB" id="A0A822YT13"/>
<dbReference type="Proteomes" id="UP000607653">
    <property type="component" value="Unassembled WGS sequence"/>
</dbReference>
<proteinExistence type="predicted"/>
<feature type="chain" id="PRO_5032870117" evidence="1">
    <location>
        <begin position="25"/>
        <end position="119"/>
    </location>
</feature>
<comment type="caution">
    <text evidence="2">The sequence shown here is derived from an EMBL/GenBank/DDBJ whole genome shotgun (WGS) entry which is preliminary data.</text>
</comment>
<name>A0A822YT13_NELNU</name>
<keyword evidence="3" id="KW-1185">Reference proteome</keyword>
<keyword evidence="1" id="KW-0732">Signal</keyword>
<accession>A0A822YT13</accession>
<organism evidence="2 3">
    <name type="scientific">Nelumbo nucifera</name>
    <name type="common">Sacred lotus</name>
    <dbReference type="NCBI Taxonomy" id="4432"/>
    <lineage>
        <taxon>Eukaryota</taxon>
        <taxon>Viridiplantae</taxon>
        <taxon>Streptophyta</taxon>
        <taxon>Embryophyta</taxon>
        <taxon>Tracheophyta</taxon>
        <taxon>Spermatophyta</taxon>
        <taxon>Magnoliopsida</taxon>
        <taxon>Proteales</taxon>
        <taxon>Nelumbonaceae</taxon>
        <taxon>Nelumbo</taxon>
    </lineage>
</organism>